<dbReference type="OrthoDB" id="7449825at2"/>
<evidence type="ECO:0000313" key="1">
    <source>
        <dbReference type="EMBL" id="TPE63719.1"/>
    </source>
</evidence>
<comment type="caution">
    <text evidence="1">The sequence shown here is derived from an EMBL/GenBank/DDBJ whole genome shotgun (WGS) entry which is preliminary data.</text>
</comment>
<dbReference type="Proteomes" id="UP000319897">
    <property type="component" value="Unassembled WGS sequence"/>
</dbReference>
<proteinExistence type="predicted"/>
<dbReference type="AlphaFoldDB" id="A0A501XTG3"/>
<dbReference type="EMBL" id="VFSU01000011">
    <property type="protein sequence ID" value="TPE63719.1"/>
    <property type="molecule type" value="Genomic_DNA"/>
</dbReference>
<dbReference type="RefSeq" id="WP_140926753.1">
    <property type="nucleotide sequence ID" value="NZ_VFSU01000011.1"/>
</dbReference>
<keyword evidence="2" id="KW-1185">Reference proteome</keyword>
<protein>
    <submittedName>
        <fullName evidence="1">Uncharacterized protein</fullName>
    </submittedName>
</protein>
<gene>
    <name evidence="1" type="ORF">FJQ54_02365</name>
</gene>
<sequence>MAFRTFSDTADMDMAAGISARIDAASFTDLEWSVVDIARRDPLSSIQAPGRFAGKMAALLGSRRSLPLADPRLEALRRFAVVDHHLRERLPDSEVAHFVGAGFSMAHVRLLRSSPSLPHSFAI</sequence>
<reference evidence="1 2" key="1">
    <citation type="submission" date="2019-06" db="EMBL/GenBank/DDBJ databases">
        <authorList>
            <person name="Lee I."/>
            <person name="Jang G.I."/>
            <person name="Hwang C.Y."/>
        </authorList>
    </citation>
    <scope>NUCLEOTIDE SEQUENCE [LARGE SCALE GENOMIC DNA]</scope>
    <source>
        <strain evidence="1 2">PAMC 28131</strain>
    </source>
</reference>
<accession>A0A501XTG3</accession>
<evidence type="ECO:0000313" key="2">
    <source>
        <dbReference type="Proteomes" id="UP000319897"/>
    </source>
</evidence>
<name>A0A501XTG3_9SPHN</name>
<organism evidence="1 2">
    <name type="scientific">Sandaracinobacter neustonicus</name>
    <dbReference type="NCBI Taxonomy" id="1715348"/>
    <lineage>
        <taxon>Bacteria</taxon>
        <taxon>Pseudomonadati</taxon>
        <taxon>Pseudomonadota</taxon>
        <taxon>Alphaproteobacteria</taxon>
        <taxon>Sphingomonadales</taxon>
        <taxon>Sphingosinicellaceae</taxon>
        <taxon>Sandaracinobacter</taxon>
    </lineage>
</organism>